<dbReference type="PANTHER" id="PTHR47842:SF2">
    <property type="entry name" value="DUF676 DOMAIN-CONTAINING PROTEIN"/>
    <property type="match status" value="1"/>
</dbReference>
<dbReference type="STRING" id="77044.A0A1S8A7U5"/>
<dbReference type="EMBL" id="DF977466">
    <property type="protein sequence ID" value="GAW26121.1"/>
    <property type="molecule type" value="Genomic_DNA"/>
</dbReference>
<evidence type="ECO:0000313" key="2">
    <source>
        <dbReference type="Proteomes" id="UP000054516"/>
    </source>
</evidence>
<dbReference type="AlphaFoldDB" id="A0A1S8A7U5"/>
<sequence length="122" mass="13012">MFPLIQGILTFDTPFNGLARSMFVYGAFSNYSKVSSVFNVMTALSAAPAALGKTAFRRTATSIPARGSSSPAWKGWQLVAVQTGTVGAIAAGGVAAYMHRQQIMSGMRSMRNLNKESVKGTW</sequence>
<keyword evidence="2" id="KW-1185">Reference proteome</keyword>
<proteinExistence type="predicted"/>
<evidence type="ECO:0000313" key="1">
    <source>
        <dbReference type="EMBL" id="GAW26121.1"/>
    </source>
</evidence>
<protein>
    <submittedName>
        <fullName evidence="1">Uncharacterized protein</fullName>
    </submittedName>
</protein>
<dbReference type="Proteomes" id="UP000054516">
    <property type="component" value="Unassembled WGS sequence"/>
</dbReference>
<gene>
    <name evidence="1" type="ORF">SAMD00023353_2101520</name>
</gene>
<dbReference type="OrthoDB" id="442243at2759"/>
<reference evidence="1" key="1">
    <citation type="submission" date="2016-03" db="EMBL/GenBank/DDBJ databases">
        <title>Draft genome sequence of Rosellinia necatrix.</title>
        <authorList>
            <person name="Kanematsu S."/>
        </authorList>
    </citation>
    <scope>NUCLEOTIDE SEQUENCE [LARGE SCALE GENOMIC DNA]</scope>
    <source>
        <strain evidence="1">W97</strain>
    </source>
</reference>
<name>A0A1S8A7U5_ROSNE</name>
<organism evidence="1">
    <name type="scientific">Rosellinia necatrix</name>
    <name type="common">White root-rot fungus</name>
    <dbReference type="NCBI Taxonomy" id="77044"/>
    <lineage>
        <taxon>Eukaryota</taxon>
        <taxon>Fungi</taxon>
        <taxon>Dikarya</taxon>
        <taxon>Ascomycota</taxon>
        <taxon>Pezizomycotina</taxon>
        <taxon>Sordariomycetes</taxon>
        <taxon>Xylariomycetidae</taxon>
        <taxon>Xylariales</taxon>
        <taxon>Xylariaceae</taxon>
        <taxon>Rosellinia</taxon>
    </lineage>
</organism>
<dbReference type="PANTHER" id="PTHR47842">
    <property type="entry name" value="EXPRESSED PROTEIN"/>
    <property type="match status" value="1"/>
</dbReference>
<accession>A0A1S8A7U5</accession>